<dbReference type="Pfam" id="PF01435">
    <property type="entry name" value="Peptidase_M48"/>
    <property type="match status" value="1"/>
</dbReference>
<dbReference type="GO" id="GO:0008270">
    <property type="term" value="F:zinc ion binding"/>
    <property type="evidence" value="ECO:0007669"/>
    <property type="project" value="UniProtKB-UniRule"/>
</dbReference>
<dbReference type="EMBL" id="QKQS01000023">
    <property type="protein sequence ID" value="PZA11413.1"/>
    <property type="molecule type" value="Genomic_DNA"/>
</dbReference>
<evidence type="ECO:0000313" key="16">
    <source>
        <dbReference type="Proteomes" id="UP000248134"/>
    </source>
</evidence>
<keyword evidence="7 12" id="KW-0378">Hydrolase</keyword>
<dbReference type="PANTHER" id="PTHR43221">
    <property type="entry name" value="PROTEASE HTPX"/>
    <property type="match status" value="1"/>
</dbReference>
<feature type="active site" evidence="12">
    <location>
        <position position="131"/>
    </location>
</feature>
<dbReference type="InterPro" id="IPR022919">
    <property type="entry name" value="Pept_M48_protease_HtpX"/>
</dbReference>
<dbReference type="OrthoDB" id="15218at2"/>
<feature type="transmembrane region" description="Helical" evidence="12">
    <location>
        <begin position="175"/>
        <end position="192"/>
    </location>
</feature>
<feature type="region of interest" description="Disordered" evidence="13">
    <location>
        <begin position="293"/>
        <end position="324"/>
    </location>
</feature>
<accession>A0A323UH25</accession>
<feature type="binding site" evidence="12">
    <location>
        <position position="130"/>
    </location>
    <ligand>
        <name>Zn(2+)</name>
        <dbReference type="ChEBI" id="CHEBI:29105"/>
        <note>catalytic</note>
    </ligand>
</feature>
<dbReference type="CDD" id="cd07336">
    <property type="entry name" value="M48B_HtpX_like"/>
    <property type="match status" value="1"/>
</dbReference>
<evidence type="ECO:0000256" key="11">
    <source>
        <dbReference type="ARBA" id="ARBA00023136"/>
    </source>
</evidence>
<dbReference type="GO" id="GO:0005886">
    <property type="term" value="C:plasma membrane"/>
    <property type="evidence" value="ECO:0007669"/>
    <property type="project" value="UniProtKB-SubCell"/>
</dbReference>
<keyword evidence="6 12" id="KW-0479">Metal-binding</keyword>
<feature type="transmembrane region" description="Helical" evidence="12">
    <location>
        <begin position="30"/>
        <end position="46"/>
    </location>
</feature>
<comment type="caution">
    <text evidence="15">The sequence shown here is derived from an EMBL/GenBank/DDBJ whole genome shotgun (WGS) entry which is preliminary data.</text>
</comment>
<dbReference type="Gene3D" id="3.30.2010.10">
    <property type="entry name" value="Metalloproteases ('zincins'), catalytic domain"/>
    <property type="match status" value="1"/>
</dbReference>
<dbReference type="AlphaFoldDB" id="A0A323UH25"/>
<dbReference type="EC" id="3.4.24.-" evidence="12"/>
<dbReference type="HAMAP" id="MF_00188">
    <property type="entry name" value="Pept_M48_protease_HtpX"/>
    <property type="match status" value="1"/>
</dbReference>
<feature type="binding site" evidence="12">
    <location>
        <position position="134"/>
    </location>
    <ligand>
        <name>Zn(2+)</name>
        <dbReference type="ChEBI" id="CHEBI:29105"/>
        <note>catalytic</note>
    </ligand>
</feature>
<keyword evidence="4 12" id="KW-0645">Protease</keyword>
<dbReference type="NCBIfam" id="NF002363">
    <property type="entry name" value="PRK01345.1"/>
    <property type="match status" value="1"/>
</dbReference>
<dbReference type="GO" id="GO:0004222">
    <property type="term" value="F:metalloendopeptidase activity"/>
    <property type="evidence" value="ECO:0007669"/>
    <property type="project" value="UniProtKB-UniRule"/>
</dbReference>
<evidence type="ECO:0000256" key="12">
    <source>
        <dbReference type="HAMAP-Rule" id="MF_00188"/>
    </source>
</evidence>
<evidence type="ECO:0000256" key="1">
    <source>
        <dbReference type="ARBA" id="ARBA00004651"/>
    </source>
</evidence>
<feature type="domain" description="Peptidase M48" evidence="14">
    <location>
        <begin position="65"/>
        <end position="277"/>
    </location>
</feature>
<evidence type="ECO:0000256" key="5">
    <source>
        <dbReference type="ARBA" id="ARBA00022692"/>
    </source>
</evidence>
<comment type="subcellular location">
    <subcellularLocation>
        <location evidence="1 12">Cell membrane</location>
        <topology evidence="1 12">Multi-pass membrane protein</topology>
    </subcellularLocation>
</comment>
<keyword evidence="11 12" id="KW-0472">Membrane</keyword>
<evidence type="ECO:0000313" key="15">
    <source>
        <dbReference type="EMBL" id="PZA11413.1"/>
    </source>
</evidence>
<protein>
    <recommendedName>
        <fullName evidence="12">Protease HtpX homolog</fullName>
        <ecNumber evidence="12">3.4.24.-</ecNumber>
    </recommendedName>
</protein>
<dbReference type="Proteomes" id="UP000248134">
    <property type="component" value="Unassembled WGS sequence"/>
</dbReference>
<keyword evidence="3 12" id="KW-1003">Cell membrane</keyword>
<evidence type="ECO:0000259" key="14">
    <source>
        <dbReference type="Pfam" id="PF01435"/>
    </source>
</evidence>
<evidence type="ECO:0000256" key="2">
    <source>
        <dbReference type="ARBA" id="ARBA00009779"/>
    </source>
</evidence>
<keyword evidence="8 12" id="KW-0862">Zinc</keyword>
<dbReference type="InterPro" id="IPR001915">
    <property type="entry name" value="Peptidase_M48"/>
</dbReference>
<feature type="compositionally biased region" description="Low complexity" evidence="13">
    <location>
        <begin position="304"/>
        <end position="316"/>
    </location>
</feature>
<evidence type="ECO:0000256" key="8">
    <source>
        <dbReference type="ARBA" id="ARBA00022833"/>
    </source>
</evidence>
<dbReference type="InterPro" id="IPR050083">
    <property type="entry name" value="HtpX_protease"/>
</dbReference>
<evidence type="ECO:0000256" key="13">
    <source>
        <dbReference type="SAM" id="MobiDB-lite"/>
    </source>
</evidence>
<sequence length="324" mass="34259">MSYFKTALLLAGLTALFMGVGYLIGGANGALIALIVAAAMNIFTYWNSDRMVLSMYGAQEVDERSAPDLHRMVAELAGRAGLPMPRVFIMDNPQPNAFATGRNPENAAVAVTTGLMHQLSREELAGVVAHELAHIKHHDTLLMTITATIAGAISMVAQFGMFFGGNRENNNGPGLIGSLALMILAPLGAMLVQMAISRTREYAADEMGARICGQPMWLASALGRIEAAAHQVPNVDAERSPATAHMFIINPLSGQGMDNLFATHPSTDNRIAALQRLAAEIGGTTYRPASAFSRSAGVAPASVPPRGSGRSPWGGQPRDRGPWG</sequence>
<name>A0A323UH25_RHOPL</name>
<dbReference type="NCBIfam" id="NF002826">
    <property type="entry name" value="PRK03001.1"/>
    <property type="match status" value="1"/>
</dbReference>
<gene>
    <name evidence="12" type="primary">htpX</name>
    <name evidence="15" type="ORF">DNX69_19235</name>
</gene>
<evidence type="ECO:0000256" key="10">
    <source>
        <dbReference type="ARBA" id="ARBA00023049"/>
    </source>
</evidence>
<keyword evidence="5 12" id="KW-0812">Transmembrane</keyword>
<evidence type="ECO:0000256" key="7">
    <source>
        <dbReference type="ARBA" id="ARBA00022801"/>
    </source>
</evidence>
<reference evidence="15 16" key="1">
    <citation type="submission" date="2018-06" db="EMBL/GenBank/DDBJ databases">
        <title>Draft Whole-Genome Sequence of the purple photosynthetic bacterium Rhodospeudomonas palustris XCP.</title>
        <authorList>
            <person name="Rayyan A."/>
            <person name="Meyer T.E."/>
            <person name="Kyndt J.A."/>
        </authorList>
    </citation>
    <scope>NUCLEOTIDE SEQUENCE [LARGE SCALE GENOMIC DNA]</scope>
    <source>
        <strain evidence="15 16">XCP</strain>
    </source>
</reference>
<keyword evidence="10 12" id="KW-0482">Metalloprotease</keyword>
<evidence type="ECO:0000256" key="4">
    <source>
        <dbReference type="ARBA" id="ARBA00022670"/>
    </source>
</evidence>
<comment type="cofactor">
    <cofactor evidence="12">
        <name>Zn(2+)</name>
        <dbReference type="ChEBI" id="CHEBI:29105"/>
    </cofactor>
    <text evidence="12">Binds 1 zinc ion per subunit.</text>
</comment>
<evidence type="ECO:0000256" key="9">
    <source>
        <dbReference type="ARBA" id="ARBA00022989"/>
    </source>
</evidence>
<comment type="similarity">
    <text evidence="2 12">Belongs to the peptidase M48B family.</text>
</comment>
<evidence type="ECO:0000256" key="3">
    <source>
        <dbReference type="ARBA" id="ARBA00022475"/>
    </source>
</evidence>
<feature type="binding site" evidence="12">
    <location>
        <position position="201"/>
    </location>
    <ligand>
        <name>Zn(2+)</name>
        <dbReference type="ChEBI" id="CHEBI:29105"/>
        <note>catalytic</note>
    </ligand>
</feature>
<keyword evidence="9 12" id="KW-1133">Transmembrane helix</keyword>
<evidence type="ECO:0000256" key="6">
    <source>
        <dbReference type="ARBA" id="ARBA00022723"/>
    </source>
</evidence>
<dbReference type="PANTHER" id="PTHR43221:SF1">
    <property type="entry name" value="PROTEASE HTPX"/>
    <property type="match status" value="1"/>
</dbReference>
<proteinExistence type="inferred from homology"/>
<feature type="transmembrane region" description="Helical" evidence="12">
    <location>
        <begin position="7"/>
        <end position="24"/>
    </location>
</feature>
<feature type="transmembrane region" description="Helical" evidence="12">
    <location>
        <begin position="141"/>
        <end position="163"/>
    </location>
</feature>
<dbReference type="GO" id="GO:0006508">
    <property type="term" value="P:proteolysis"/>
    <property type="evidence" value="ECO:0007669"/>
    <property type="project" value="UniProtKB-KW"/>
</dbReference>
<organism evidence="15 16">
    <name type="scientific">Rhodopseudomonas palustris</name>
    <dbReference type="NCBI Taxonomy" id="1076"/>
    <lineage>
        <taxon>Bacteria</taxon>
        <taxon>Pseudomonadati</taxon>
        <taxon>Pseudomonadota</taxon>
        <taxon>Alphaproteobacteria</taxon>
        <taxon>Hyphomicrobiales</taxon>
        <taxon>Nitrobacteraceae</taxon>
        <taxon>Rhodopseudomonas</taxon>
    </lineage>
</organism>
<dbReference type="RefSeq" id="WP_110787497.1">
    <property type="nucleotide sequence ID" value="NZ_QKQS01000023.1"/>
</dbReference>